<dbReference type="AlphaFoldDB" id="A0A6A6GBF1"/>
<dbReference type="SUPFAM" id="SSF48403">
    <property type="entry name" value="Ankyrin repeat"/>
    <property type="match status" value="1"/>
</dbReference>
<proteinExistence type="predicted"/>
<evidence type="ECO:0000256" key="1">
    <source>
        <dbReference type="ARBA" id="ARBA00022737"/>
    </source>
</evidence>
<dbReference type="InterPro" id="IPR002110">
    <property type="entry name" value="Ankyrin_rpt"/>
</dbReference>
<gene>
    <name evidence="4" type="ORF">BDZ85DRAFT_198322</name>
</gene>
<protein>
    <submittedName>
        <fullName evidence="4">Ankyrin repeat-containing domain protein</fullName>
    </submittedName>
</protein>
<feature type="repeat" description="ANK" evidence="3">
    <location>
        <begin position="51"/>
        <end position="83"/>
    </location>
</feature>
<dbReference type="SMART" id="SM00248">
    <property type="entry name" value="ANK"/>
    <property type="match status" value="4"/>
</dbReference>
<evidence type="ECO:0000256" key="3">
    <source>
        <dbReference type="PROSITE-ProRule" id="PRU00023"/>
    </source>
</evidence>
<name>A0A6A6GBF1_9PEZI</name>
<sequence>RMLLEHGADPNIGGGTLKYPITAATRIAEPAILDLLLENDRTDVNVRGGSDNATPLINAAAHMSSVSVQKLLEKGAHVNAQTSEGDTALTMAAWKGERSCVELLCVYGANVTHRSPKRGLAIQVAAERGHPLCAEVLAQNMGRVIDVLRHEGEWLHVGMIY</sequence>
<dbReference type="PANTHER" id="PTHR24198:SF165">
    <property type="entry name" value="ANKYRIN REPEAT-CONTAINING PROTEIN-RELATED"/>
    <property type="match status" value="1"/>
</dbReference>
<organism evidence="4 5">
    <name type="scientific">Elsinoe ampelina</name>
    <dbReference type="NCBI Taxonomy" id="302913"/>
    <lineage>
        <taxon>Eukaryota</taxon>
        <taxon>Fungi</taxon>
        <taxon>Dikarya</taxon>
        <taxon>Ascomycota</taxon>
        <taxon>Pezizomycotina</taxon>
        <taxon>Dothideomycetes</taxon>
        <taxon>Dothideomycetidae</taxon>
        <taxon>Myriangiales</taxon>
        <taxon>Elsinoaceae</taxon>
        <taxon>Elsinoe</taxon>
    </lineage>
</organism>
<dbReference type="Proteomes" id="UP000799538">
    <property type="component" value="Unassembled WGS sequence"/>
</dbReference>
<reference evidence="5" key="1">
    <citation type="journal article" date="2020" name="Stud. Mycol.">
        <title>101 Dothideomycetes genomes: A test case for predicting lifestyles and emergence of pathogens.</title>
        <authorList>
            <person name="Haridas S."/>
            <person name="Albert R."/>
            <person name="Binder M."/>
            <person name="Bloem J."/>
            <person name="LaButti K."/>
            <person name="Salamov A."/>
            <person name="Andreopoulos B."/>
            <person name="Baker S."/>
            <person name="Barry K."/>
            <person name="Bills G."/>
            <person name="Bluhm B."/>
            <person name="Cannon C."/>
            <person name="Castanera R."/>
            <person name="Culley D."/>
            <person name="Daum C."/>
            <person name="Ezra D."/>
            <person name="Gonzalez J."/>
            <person name="Henrissat B."/>
            <person name="Kuo A."/>
            <person name="Liang C."/>
            <person name="Lipzen A."/>
            <person name="Lutzoni F."/>
            <person name="Magnuson J."/>
            <person name="Mondo S."/>
            <person name="Nolan M."/>
            <person name="Ohm R."/>
            <person name="Pangilinan J."/>
            <person name="Park H.-J."/>
            <person name="Ramirez L."/>
            <person name="Alfaro M."/>
            <person name="Sun H."/>
            <person name="Tritt A."/>
            <person name="Yoshinaga Y."/>
            <person name="Zwiers L.-H."/>
            <person name="Turgeon B."/>
            <person name="Goodwin S."/>
            <person name="Spatafora J."/>
            <person name="Crous P."/>
            <person name="Grigoriev I."/>
        </authorList>
    </citation>
    <scope>NUCLEOTIDE SEQUENCE [LARGE SCALE GENOMIC DNA]</scope>
    <source>
        <strain evidence="5">CECT 20119</strain>
    </source>
</reference>
<keyword evidence="2 3" id="KW-0040">ANK repeat</keyword>
<evidence type="ECO:0000313" key="4">
    <source>
        <dbReference type="EMBL" id="KAF2223066.1"/>
    </source>
</evidence>
<dbReference type="InterPro" id="IPR036770">
    <property type="entry name" value="Ankyrin_rpt-contain_sf"/>
</dbReference>
<dbReference type="PANTHER" id="PTHR24198">
    <property type="entry name" value="ANKYRIN REPEAT AND PROTEIN KINASE DOMAIN-CONTAINING PROTEIN"/>
    <property type="match status" value="1"/>
</dbReference>
<dbReference type="OrthoDB" id="426293at2759"/>
<evidence type="ECO:0000313" key="5">
    <source>
        <dbReference type="Proteomes" id="UP000799538"/>
    </source>
</evidence>
<dbReference type="PROSITE" id="PS50088">
    <property type="entry name" value="ANK_REPEAT"/>
    <property type="match status" value="2"/>
</dbReference>
<evidence type="ECO:0000256" key="2">
    <source>
        <dbReference type="ARBA" id="ARBA00023043"/>
    </source>
</evidence>
<accession>A0A6A6GBF1</accession>
<dbReference type="Pfam" id="PF12796">
    <property type="entry name" value="Ank_2"/>
    <property type="match status" value="1"/>
</dbReference>
<dbReference type="Gene3D" id="1.25.40.20">
    <property type="entry name" value="Ankyrin repeat-containing domain"/>
    <property type="match status" value="1"/>
</dbReference>
<feature type="repeat" description="ANK" evidence="3">
    <location>
        <begin position="84"/>
        <end position="116"/>
    </location>
</feature>
<dbReference type="EMBL" id="ML992507">
    <property type="protein sequence ID" value="KAF2223066.1"/>
    <property type="molecule type" value="Genomic_DNA"/>
</dbReference>
<keyword evidence="5" id="KW-1185">Reference proteome</keyword>
<feature type="non-terminal residue" evidence="4">
    <location>
        <position position="1"/>
    </location>
</feature>
<keyword evidence="1" id="KW-0677">Repeat</keyword>